<reference evidence="1 2" key="1">
    <citation type="submission" date="2019-05" db="EMBL/GenBank/DDBJ databases">
        <title>Sulfitobacter sabulilitoris sp. nov., isolated from a marine sand.</title>
        <authorList>
            <person name="Yoon J.-H."/>
        </authorList>
    </citation>
    <scope>NUCLEOTIDE SEQUENCE [LARGE SCALE GENOMIC DNA]</scope>
    <source>
        <strain evidence="1 2">HSMS-29</strain>
    </source>
</reference>
<accession>A0A5S3PBY6</accession>
<evidence type="ECO:0000313" key="2">
    <source>
        <dbReference type="Proteomes" id="UP000309550"/>
    </source>
</evidence>
<proteinExistence type="predicted"/>
<evidence type="ECO:0000313" key="1">
    <source>
        <dbReference type="EMBL" id="TMM51210.1"/>
    </source>
</evidence>
<dbReference type="RefSeq" id="WP_138663169.1">
    <property type="nucleotide sequence ID" value="NZ_VANS01000004.1"/>
</dbReference>
<dbReference type="AlphaFoldDB" id="A0A5S3PBY6"/>
<comment type="caution">
    <text evidence="1">The sequence shown here is derived from an EMBL/GenBank/DDBJ whole genome shotgun (WGS) entry which is preliminary data.</text>
</comment>
<dbReference type="InterPro" id="IPR029039">
    <property type="entry name" value="Flavoprotein-like_sf"/>
</dbReference>
<gene>
    <name evidence="1" type="ORF">FDT80_15220</name>
</gene>
<dbReference type="Gene3D" id="3.40.50.360">
    <property type="match status" value="1"/>
</dbReference>
<organism evidence="1 2">
    <name type="scientific">Sulfitobacter sabulilitoris</name>
    <dbReference type="NCBI Taxonomy" id="2562655"/>
    <lineage>
        <taxon>Bacteria</taxon>
        <taxon>Pseudomonadati</taxon>
        <taxon>Pseudomonadota</taxon>
        <taxon>Alphaproteobacteria</taxon>
        <taxon>Rhodobacterales</taxon>
        <taxon>Roseobacteraceae</taxon>
        <taxon>Sulfitobacter</taxon>
    </lineage>
</organism>
<protein>
    <submittedName>
        <fullName evidence="1">Flavodoxin family protein</fullName>
    </submittedName>
</protein>
<dbReference type="Proteomes" id="UP000309550">
    <property type="component" value="Unassembled WGS sequence"/>
</dbReference>
<dbReference type="SUPFAM" id="SSF52218">
    <property type="entry name" value="Flavoproteins"/>
    <property type="match status" value="1"/>
</dbReference>
<dbReference type="EMBL" id="VANS01000004">
    <property type="protein sequence ID" value="TMM51210.1"/>
    <property type="molecule type" value="Genomic_DNA"/>
</dbReference>
<name>A0A5S3PBY6_9RHOB</name>
<keyword evidence="2" id="KW-1185">Reference proteome</keyword>
<dbReference type="OrthoDB" id="9806505at2"/>
<sequence>MLQTVKTTAVVYYSRTGHSKDAATEIADTLGAQRFRLTVDRYHGPRLGYLTAGFDSLRQRLPQLTSPQPALRGFQAIVFCAPVWTSYPATPMRRFLRDHPVLPGVVGLFLTCGDDSEPAKAFEMAQADLGRSFQARGYLPDALARTPGGQQRVTEFCAALQALVKTAV</sequence>